<evidence type="ECO:0000256" key="1">
    <source>
        <dbReference type="SAM" id="MobiDB-lite"/>
    </source>
</evidence>
<evidence type="ECO:0000313" key="3">
    <source>
        <dbReference type="Proteomes" id="UP000600918"/>
    </source>
</evidence>
<dbReference type="EMBL" id="JACSDY010000013">
    <property type="protein sequence ID" value="KAF7410723.1"/>
    <property type="molecule type" value="Genomic_DNA"/>
</dbReference>
<name>A0A834KQ46_VESPE</name>
<keyword evidence="3" id="KW-1185">Reference proteome</keyword>
<feature type="compositionally biased region" description="Basic and acidic residues" evidence="1">
    <location>
        <begin position="54"/>
        <end position="64"/>
    </location>
</feature>
<evidence type="ECO:0000313" key="2">
    <source>
        <dbReference type="EMBL" id="KAF7410723.1"/>
    </source>
</evidence>
<accession>A0A834KQ46</accession>
<reference evidence="2" key="1">
    <citation type="journal article" date="2020" name="G3 (Bethesda)">
        <title>High-Quality Assemblies for Three Invasive Social Wasps from the &lt;i&gt;Vespula&lt;/i&gt; Genus.</title>
        <authorList>
            <person name="Harrop T.W.R."/>
            <person name="Guhlin J."/>
            <person name="McLaughlin G.M."/>
            <person name="Permina E."/>
            <person name="Stockwell P."/>
            <person name="Gilligan J."/>
            <person name="Le Lec M.F."/>
            <person name="Gruber M.A.M."/>
            <person name="Quinn O."/>
            <person name="Lovegrove M."/>
            <person name="Duncan E.J."/>
            <person name="Remnant E.J."/>
            <person name="Van Eeckhoven J."/>
            <person name="Graham B."/>
            <person name="Knapp R.A."/>
            <person name="Langford K.W."/>
            <person name="Kronenberg Z."/>
            <person name="Press M.O."/>
            <person name="Eacker S.M."/>
            <person name="Wilson-Rankin E.E."/>
            <person name="Purcell J."/>
            <person name="Lester P.J."/>
            <person name="Dearden P.K."/>
        </authorList>
    </citation>
    <scope>NUCLEOTIDE SEQUENCE</scope>
    <source>
        <strain evidence="2">Volc-1</strain>
    </source>
</reference>
<dbReference type="Proteomes" id="UP000600918">
    <property type="component" value="Unassembled WGS sequence"/>
</dbReference>
<comment type="caution">
    <text evidence="2">The sequence shown here is derived from an EMBL/GenBank/DDBJ whole genome shotgun (WGS) entry which is preliminary data.</text>
</comment>
<protein>
    <submittedName>
        <fullName evidence="2">Uncharacterized protein</fullName>
    </submittedName>
</protein>
<dbReference type="AlphaFoldDB" id="A0A834KQ46"/>
<feature type="region of interest" description="Disordered" evidence="1">
    <location>
        <begin position="129"/>
        <end position="160"/>
    </location>
</feature>
<feature type="compositionally biased region" description="Basic and acidic residues" evidence="1">
    <location>
        <begin position="129"/>
        <end position="144"/>
    </location>
</feature>
<proteinExistence type="predicted"/>
<organism evidence="2 3">
    <name type="scientific">Vespula pensylvanica</name>
    <name type="common">Western yellow jacket</name>
    <name type="synonym">Wasp</name>
    <dbReference type="NCBI Taxonomy" id="30213"/>
    <lineage>
        <taxon>Eukaryota</taxon>
        <taxon>Metazoa</taxon>
        <taxon>Ecdysozoa</taxon>
        <taxon>Arthropoda</taxon>
        <taxon>Hexapoda</taxon>
        <taxon>Insecta</taxon>
        <taxon>Pterygota</taxon>
        <taxon>Neoptera</taxon>
        <taxon>Endopterygota</taxon>
        <taxon>Hymenoptera</taxon>
        <taxon>Apocrita</taxon>
        <taxon>Aculeata</taxon>
        <taxon>Vespoidea</taxon>
        <taxon>Vespidae</taxon>
        <taxon>Vespinae</taxon>
        <taxon>Vespula</taxon>
    </lineage>
</organism>
<gene>
    <name evidence="2" type="ORF">H0235_013330</name>
</gene>
<sequence>MQNVLRVRKLEELVARVVDSRVFRQEDEQEGEEKRKRKKDRLIREESQGLPYPKGKEGEGKVDGNTDNSMEWSEGRQKAYGVWEKRKESTSRSFDRPRILDKDHAEYARNGNMARRWADLPDFPEFRSWKGKEIEGGGEKEKTKWSQFPDPSSIRKSGLSRVPTDRMQIIELALWTRGLSLAGRIDRKPVGNC</sequence>
<feature type="region of interest" description="Disordered" evidence="1">
    <location>
        <begin position="21"/>
        <end position="77"/>
    </location>
</feature>